<accession>A0A4Y8VND0</accession>
<protein>
    <submittedName>
        <fullName evidence="2">Uncharacterized protein</fullName>
    </submittedName>
</protein>
<proteinExistence type="predicted"/>
<dbReference type="EMBL" id="SPDQ01000011">
    <property type="protein sequence ID" value="TFH81811.1"/>
    <property type="molecule type" value="Genomic_DNA"/>
</dbReference>
<evidence type="ECO:0000313" key="3">
    <source>
        <dbReference type="Proteomes" id="UP000297555"/>
    </source>
</evidence>
<reference evidence="2 3" key="1">
    <citation type="submission" date="2019-03" db="EMBL/GenBank/DDBJ databases">
        <title>Draft genome sequence of humic substances-degrading Pseudomonas kribbensis CHA-19 from forest soil.</title>
        <authorList>
            <person name="Kim D."/>
        </authorList>
    </citation>
    <scope>NUCLEOTIDE SEQUENCE [LARGE SCALE GENOMIC DNA]</scope>
    <source>
        <strain evidence="2 3">CHA-19</strain>
    </source>
</reference>
<name>A0A4Y8VND0_9PSED</name>
<dbReference type="Proteomes" id="UP000297555">
    <property type="component" value="Unassembled WGS sequence"/>
</dbReference>
<evidence type="ECO:0000256" key="1">
    <source>
        <dbReference type="SAM" id="MobiDB-lite"/>
    </source>
</evidence>
<feature type="region of interest" description="Disordered" evidence="1">
    <location>
        <begin position="30"/>
        <end position="50"/>
    </location>
</feature>
<dbReference type="AlphaFoldDB" id="A0A4Y8VND0"/>
<organism evidence="2 3">
    <name type="scientific">Pseudomonas kribbensis</name>
    <dbReference type="NCBI Taxonomy" id="1628086"/>
    <lineage>
        <taxon>Bacteria</taxon>
        <taxon>Pseudomonadati</taxon>
        <taxon>Pseudomonadota</taxon>
        <taxon>Gammaproteobacteria</taxon>
        <taxon>Pseudomonadales</taxon>
        <taxon>Pseudomonadaceae</taxon>
        <taxon>Pseudomonas</taxon>
    </lineage>
</organism>
<dbReference type="OrthoDB" id="8759830at2"/>
<gene>
    <name evidence="2" type="ORF">E4J90_09545</name>
</gene>
<evidence type="ECO:0000313" key="2">
    <source>
        <dbReference type="EMBL" id="TFH81811.1"/>
    </source>
</evidence>
<feature type="compositionally biased region" description="Polar residues" evidence="1">
    <location>
        <begin position="31"/>
        <end position="50"/>
    </location>
</feature>
<sequence>MGSSLSNFNTQAKPYMDAASTGQKVYGLLAQGQQQQPMASGPAQQNMSGPQTLAQIAQGQPNPLIAQRQQYAMQRRAGMGRV</sequence>
<comment type="caution">
    <text evidence="2">The sequence shown here is derived from an EMBL/GenBank/DDBJ whole genome shotgun (WGS) entry which is preliminary data.</text>
</comment>